<organism evidence="2 3">
    <name type="scientific">Cupriavidus pinatubonensis</name>
    <dbReference type="NCBI Taxonomy" id="248026"/>
    <lineage>
        <taxon>Bacteria</taxon>
        <taxon>Pseudomonadati</taxon>
        <taxon>Pseudomonadota</taxon>
        <taxon>Betaproteobacteria</taxon>
        <taxon>Burkholderiales</taxon>
        <taxon>Burkholderiaceae</taxon>
        <taxon>Cupriavidus</taxon>
    </lineage>
</organism>
<dbReference type="EMBL" id="CAJZAF010000007">
    <property type="protein sequence ID" value="CAG9169743.1"/>
    <property type="molecule type" value="Genomic_DNA"/>
</dbReference>
<protein>
    <submittedName>
        <fullName evidence="2">Uncharacterized protein</fullName>
    </submittedName>
</protein>
<sequence>MAAPRFHCAQGNAFQSARLIAPNPPRAHRARRACRRDTATMPRGSPSPRITLQDVQPMLAKRSMALPRTGVWHYELKLK</sequence>
<evidence type="ECO:0000313" key="3">
    <source>
        <dbReference type="Proteomes" id="UP000701702"/>
    </source>
</evidence>
<dbReference type="Proteomes" id="UP000701702">
    <property type="component" value="Unassembled WGS sequence"/>
</dbReference>
<dbReference type="RefSeq" id="WP_224001203.1">
    <property type="nucleotide sequence ID" value="NZ_CAJZAF010000007.1"/>
</dbReference>
<accession>A0ABN7Y8N3</accession>
<name>A0ABN7Y8N3_9BURK</name>
<proteinExistence type="predicted"/>
<evidence type="ECO:0000313" key="2">
    <source>
        <dbReference type="EMBL" id="CAG9169743.1"/>
    </source>
</evidence>
<comment type="caution">
    <text evidence="2">The sequence shown here is derived from an EMBL/GenBank/DDBJ whole genome shotgun (WGS) entry which is preliminary data.</text>
</comment>
<keyword evidence="3" id="KW-1185">Reference proteome</keyword>
<reference evidence="2 3" key="1">
    <citation type="submission" date="2021-08" db="EMBL/GenBank/DDBJ databases">
        <authorList>
            <person name="Peeters C."/>
        </authorList>
    </citation>
    <scope>NUCLEOTIDE SEQUENCE [LARGE SCALE GENOMIC DNA]</scope>
    <source>
        <strain evidence="2 3">LMG 23994</strain>
    </source>
</reference>
<evidence type="ECO:0000256" key="1">
    <source>
        <dbReference type="SAM" id="MobiDB-lite"/>
    </source>
</evidence>
<feature type="region of interest" description="Disordered" evidence="1">
    <location>
        <begin position="24"/>
        <end position="50"/>
    </location>
</feature>
<gene>
    <name evidence="2" type="ORF">LMG23994_01641</name>
</gene>